<name>A0A9X2CNI2_9BACI</name>
<accession>A0A9X2CNI2</accession>
<evidence type="ECO:0000256" key="7">
    <source>
        <dbReference type="ARBA" id="ARBA00093797"/>
    </source>
</evidence>
<dbReference type="RefSeq" id="WP_250095614.1">
    <property type="nucleotide sequence ID" value="NZ_JAKRYL010000005.1"/>
</dbReference>
<evidence type="ECO:0000256" key="3">
    <source>
        <dbReference type="ARBA" id="ARBA00022795"/>
    </source>
</evidence>
<keyword evidence="3" id="KW-1005">Bacterial flagellum biogenesis</keyword>
<proteinExistence type="inferred from homology"/>
<keyword evidence="10" id="KW-0969">Cilium</keyword>
<comment type="caution">
    <text evidence="10">The sequence shown here is derived from an EMBL/GenBank/DDBJ whole genome shotgun (WGS) entry which is preliminary data.</text>
</comment>
<gene>
    <name evidence="10" type="ORF">MF646_06120</name>
</gene>
<protein>
    <recommendedName>
        <fullName evidence="7">Flagellar protein FliT</fullName>
    </recommendedName>
</protein>
<sequence>MSVVKELYIQTESLYEFAKQALPKDNDERDQFIAEVDERLAQRDHFINRIDFSKLSEAEKKLGQEILKLNKRLTERLEQIRAEIRANISDIKKKKETGLKYENPYDGPTSDGVFFDKRSV</sequence>
<keyword evidence="10" id="KW-0282">Flagellum</keyword>
<keyword evidence="4" id="KW-0143">Chaperone</keyword>
<keyword evidence="8" id="KW-0175">Coiled coil</keyword>
<comment type="subcellular location">
    <subcellularLocation>
        <location evidence="1">Cytoplasm</location>
        <location evidence="1">Cytosol</location>
    </subcellularLocation>
</comment>
<dbReference type="Proteomes" id="UP001139150">
    <property type="component" value="Unassembled WGS sequence"/>
</dbReference>
<feature type="coiled-coil region" evidence="8">
    <location>
        <begin position="63"/>
        <end position="94"/>
    </location>
</feature>
<keyword evidence="2" id="KW-0963">Cytoplasm</keyword>
<keyword evidence="11" id="KW-1185">Reference proteome</keyword>
<dbReference type="Pfam" id="PF05400">
    <property type="entry name" value="FliT"/>
    <property type="match status" value="1"/>
</dbReference>
<evidence type="ECO:0000256" key="5">
    <source>
        <dbReference type="ARBA" id="ARBA00093765"/>
    </source>
</evidence>
<dbReference type="AlphaFoldDB" id="A0A9X2CNI2"/>
<comment type="similarity">
    <text evidence="6">Belongs to the bacillales FliT family.</text>
</comment>
<evidence type="ECO:0000313" key="10">
    <source>
        <dbReference type="EMBL" id="MCL7746698.1"/>
    </source>
</evidence>
<dbReference type="InterPro" id="IPR008622">
    <property type="entry name" value="FliT"/>
</dbReference>
<evidence type="ECO:0000256" key="1">
    <source>
        <dbReference type="ARBA" id="ARBA00004514"/>
    </source>
</evidence>
<evidence type="ECO:0000256" key="8">
    <source>
        <dbReference type="SAM" id="Coils"/>
    </source>
</evidence>
<reference evidence="10" key="1">
    <citation type="submission" date="2022-02" db="EMBL/GenBank/DDBJ databases">
        <title>Halalkalibacter sp. nov. isolated from Lonar Lake, India.</title>
        <authorList>
            <person name="Joshi A."/>
            <person name="Thite S."/>
            <person name="Lodha T."/>
        </authorList>
    </citation>
    <scope>NUCLEOTIDE SEQUENCE</scope>
    <source>
        <strain evidence="10">MEB205</strain>
    </source>
</reference>
<evidence type="ECO:0000313" key="11">
    <source>
        <dbReference type="Proteomes" id="UP001139150"/>
    </source>
</evidence>
<organism evidence="10 11">
    <name type="scientific">Halalkalibacter alkaliphilus</name>
    <dbReference type="NCBI Taxonomy" id="2917993"/>
    <lineage>
        <taxon>Bacteria</taxon>
        <taxon>Bacillati</taxon>
        <taxon>Bacillota</taxon>
        <taxon>Bacilli</taxon>
        <taxon>Bacillales</taxon>
        <taxon>Bacillaceae</taxon>
        <taxon>Halalkalibacter</taxon>
    </lineage>
</organism>
<feature type="region of interest" description="Disordered" evidence="9">
    <location>
        <begin position="99"/>
        <end position="120"/>
    </location>
</feature>
<evidence type="ECO:0000256" key="9">
    <source>
        <dbReference type="SAM" id="MobiDB-lite"/>
    </source>
</evidence>
<keyword evidence="10" id="KW-0966">Cell projection</keyword>
<dbReference type="EMBL" id="JAKRYL010000005">
    <property type="protein sequence ID" value="MCL7746698.1"/>
    <property type="molecule type" value="Genomic_DNA"/>
</dbReference>
<evidence type="ECO:0000256" key="2">
    <source>
        <dbReference type="ARBA" id="ARBA00022490"/>
    </source>
</evidence>
<evidence type="ECO:0000256" key="4">
    <source>
        <dbReference type="ARBA" id="ARBA00023186"/>
    </source>
</evidence>
<comment type="function">
    <text evidence="5">May act as an export chaperone for the filament capping protein FliD.</text>
</comment>
<evidence type="ECO:0000256" key="6">
    <source>
        <dbReference type="ARBA" id="ARBA00093785"/>
    </source>
</evidence>